<feature type="region of interest" description="Disordered" evidence="8">
    <location>
        <begin position="576"/>
        <end position="630"/>
    </location>
</feature>
<dbReference type="PRINTS" id="PR00782">
    <property type="entry name" value="LSHMANOLYSIN"/>
</dbReference>
<gene>
    <name evidence="9" type="ORF">OAUR00152_LOCUS24341</name>
</gene>
<evidence type="ECO:0000256" key="8">
    <source>
        <dbReference type="SAM" id="MobiDB-lite"/>
    </source>
</evidence>
<dbReference type="GO" id="GO:0046872">
    <property type="term" value="F:metal ion binding"/>
    <property type="evidence" value="ECO:0007669"/>
    <property type="project" value="UniProtKB-KW"/>
</dbReference>
<dbReference type="GO" id="GO:0016020">
    <property type="term" value="C:membrane"/>
    <property type="evidence" value="ECO:0007669"/>
    <property type="project" value="InterPro"/>
</dbReference>
<evidence type="ECO:0008006" key="10">
    <source>
        <dbReference type="Google" id="ProtNLM"/>
    </source>
</evidence>
<dbReference type="EMBL" id="HBKQ01035444">
    <property type="protein sequence ID" value="CAE2256436.1"/>
    <property type="molecule type" value="Transcribed_RNA"/>
</dbReference>
<keyword evidence="6 7" id="KW-0482">Metalloprotease</keyword>
<sequence>MATCVDGTQRREVLPDESTLRFFEDGVGRRRAEIVTEKVAQVARNQFDCQSLAGAPLENQPTSAASCVGDHWDERLFYPESLSGIISPTTNIFSPLTLALLEDSGWYIANYSVSRVSPWGHGAGCDFVRNPCLTREVDSSTGKARVVVPDYGRGYFCTESGHLGCSPAHTHRMACTVINYALYDSGFEIDPLYQYFPGEPHLGGPRQTDYCPVHGSSHSGLPPQRLDCTNANNLDLVNMYAEAYGDGSMCFETSAGGGRCHTARCVLSDFTLKLYVRGEWHTCHHDFQQINVRVAGGTIATTITCPRLSAACPDMFCPANCAGRGVCVYPESEERGGGAYAVNDTTRPRCAYFDSIAVFDDARNRDGKYIGDDSDLESEVPRGCSTGGEENAGFFGRLKNRLMGQKDDTRGWRGQEEECDKGFFGRLREKIDVWKDKGLEEFENLKDRVFFWVQAQEGCCEVENNLTEVENLTQIENLTQVENMTQIENRTQVENMTRVENLTQVENLTWVEADDSNEVGKTQVKHSDGNWSERPSQDPSAAPSLSRFTVSSERPSLLPTSLPSKSFVPSVAFVNSEEKDGHSSTGTGTADTGSIASPSSVDGDSLDNSTTGSNSLSADGSGMSVAKLPE</sequence>
<protein>
    <recommendedName>
        <fullName evidence="10">Leishmanolysin-like peptidase</fullName>
    </recommendedName>
</protein>
<dbReference type="SUPFAM" id="SSF55486">
    <property type="entry name" value="Metalloproteases ('zincins'), catalytic domain"/>
    <property type="match status" value="1"/>
</dbReference>
<evidence type="ECO:0000256" key="3">
    <source>
        <dbReference type="ARBA" id="ARBA00022723"/>
    </source>
</evidence>
<dbReference type="Gene3D" id="2.10.55.10">
    <property type="entry name" value="Leishmanolysin domain 3"/>
    <property type="match status" value="1"/>
</dbReference>
<keyword evidence="2" id="KW-0645">Protease</keyword>
<comment type="similarity">
    <text evidence="1">Belongs to the peptidase M8 family.</text>
</comment>
<keyword evidence="3 7" id="KW-0479">Metal-binding</keyword>
<feature type="compositionally biased region" description="Polar residues" evidence="8">
    <location>
        <begin position="529"/>
        <end position="539"/>
    </location>
</feature>
<keyword evidence="4" id="KW-0378">Hydrolase</keyword>
<evidence type="ECO:0000256" key="2">
    <source>
        <dbReference type="ARBA" id="ARBA00022670"/>
    </source>
</evidence>
<reference evidence="9" key="1">
    <citation type="submission" date="2021-01" db="EMBL/GenBank/DDBJ databases">
        <authorList>
            <person name="Corre E."/>
            <person name="Pelletier E."/>
            <person name="Niang G."/>
            <person name="Scheremetjew M."/>
            <person name="Finn R."/>
            <person name="Kale V."/>
            <person name="Holt S."/>
            <person name="Cochrane G."/>
            <person name="Meng A."/>
            <person name="Brown T."/>
            <person name="Cohen L."/>
        </authorList>
    </citation>
    <scope>NUCLEOTIDE SEQUENCE</scope>
    <source>
        <strain evidence="9">Isolate 1302-5</strain>
    </source>
</reference>
<evidence type="ECO:0000256" key="5">
    <source>
        <dbReference type="ARBA" id="ARBA00022833"/>
    </source>
</evidence>
<dbReference type="GO" id="GO:0007155">
    <property type="term" value="P:cell adhesion"/>
    <property type="evidence" value="ECO:0007669"/>
    <property type="project" value="InterPro"/>
</dbReference>
<feature type="region of interest" description="Disordered" evidence="8">
    <location>
        <begin position="515"/>
        <end position="548"/>
    </location>
</feature>
<evidence type="ECO:0000256" key="7">
    <source>
        <dbReference type="PIRSR" id="PIRSR601577-2"/>
    </source>
</evidence>
<feature type="binding site" evidence="7">
    <location>
        <position position="71"/>
    </location>
    <ligand>
        <name>Zn(2+)</name>
        <dbReference type="ChEBI" id="CHEBI:29105"/>
        <note>catalytic</note>
    </ligand>
</feature>
<dbReference type="PANTHER" id="PTHR10942">
    <property type="entry name" value="LEISHMANOLYSIN-LIKE PEPTIDASE"/>
    <property type="match status" value="1"/>
</dbReference>
<organism evidence="9">
    <name type="scientific">Odontella aurita</name>
    <dbReference type="NCBI Taxonomy" id="265563"/>
    <lineage>
        <taxon>Eukaryota</taxon>
        <taxon>Sar</taxon>
        <taxon>Stramenopiles</taxon>
        <taxon>Ochrophyta</taxon>
        <taxon>Bacillariophyta</taxon>
        <taxon>Mediophyceae</taxon>
        <taxon>Biddulphiophycidae</taxon>
        <taxon>Eupodiscales</taxon>
        <taxon>Odontellaceae</taxon>
        <taxon>Odontella</taxon>
    </lineage>
</organism>
<dbReference type="Pfam" id="PF01457">
    <property type="entry name" value="Peptidase_M8"/>
    <property type="match status" value="1"/>
</dbReference>
<proteinExistence type="inferred from homology"/>
<evidence type="ECO:0000313" key="9">
    <source>
        <dbReference type="EMBL" id="CAE2256436.1"/>
    </source>
</evidence>
<keyword evidence="5 7" id="KW-0862">Zinc</keyword>
<feature type="compositionally biased region" description="Polar residues" evidence="8">
    <location>
        <begin position="598"/>
        <end position="618"/>
    </location>
</feature>
<accession>A0A7S4MZQ4</accession>
<dbReference type="GO" id="GO:0005737">
    <property type="term" value="C:cytoplasm"/>
    <property type="evidence" value="ECO:0007669"/>
    <property type="project" value="TreeGrafter"/>
</dbReference>
<evidence type="ECO:0000256" key="4">
    <source>
        <dbReference type="ARBA" id="ARBA00022801"/>
    </source>
</evidence>
<evidence type="ECO:0000256" key="1">
    <source>
        <dbReference type="ARBA" id="ARBA00005860"/>
    </source>
</evidence>
<dbReference type="FunFam" id="3.90.132.10:FF:000001">
    <property type="entry name" value="leishmanolysin-like peptidase isoform X2"/>
    <property type="match status" value="1"/>
</dbReference>
<dbReference type="GO" id="GO:0006508">
    <property type="term" value="P:proteolysis"/>
    <property type="evidence" value="ECO:0007669"/>
    <property type="project" value="UniProtKB-KW"/>
</dbReference>
<dbReference type="InterPro" id="IPR001577">
    <property type="entry name" value="Peptidase_M8"/>
</dbReference>
<dbReference type="Gene3D" id="3.90.132.10">
    <property type="entry name" value="Leishmanolysin , domain 2"/>
    <property type="match status" value="1"/>
</dbReference>
<evidence type="ECO:0000256" key="6">
    <source>
        <dbReference type="ARBA" id="ARBA00023049"/>
    </source>
</evidence>
<feature type="compositionally biased region" description="Low complexity" evidence="8">
    <location>
        <begin position="583"/>
        <end position="597"/>
    </location>
</feature>
<dbReference type="PANTHER" id="PTHR10942:SF0">
    <property type="entry name" value="LEISHMANOLYSIN-LIKE PEPTIDASE"/>
    <property type="match status" value="1"/>
</dbReference>
<comment type="cofactor">
    <cofactor evidence="7">
        <name>Zn(2+)</name>
        <dbReference type="ChEBI" id="CHEBI:29105"/>
    </cofactor>
    <text evidence="7">Binds 1 zinc ion per subunit.</text>
</comment>
<name>A0A7S4MZQ4_9STRA</name>
<dbReference type="AlphaFoldDB" id="A0A7S4MZQ4"/>
<dbReference type="GO" id="GO:0004222">
    <property type="term" value="F:metalloendopeptidase activity"/>
    <property type="evidence" value="ECO:0007669"/>
    <property type="project" value="InterPro"/>
</dbReference>